<evidence type="ECO:0000313" key="4">
    <source>
        <dbReference type="Proteomes" id="UP000655225"/>
    </source>
</evidence>
<dbReference type="EMBL" id="JABCRI010000022">
    <property type="protein sequence ID" value="KAF8379342.1"/>
    <property type="molecule type" value="Genomic_DNA"/>
</dbReference>
<dbReference type="PANTHER" id="PTHR31589">
    <property type="entry name" value="PROTEIN, PUTATIVE (DUF239)-RELATED-RELATED"/>
    <property type="match status" value="1"/>
</dbReference>
<dbReference type="Pfam" id="PF03080">
    <property type="entry name" value="Neprosin"/>
    <property type="match status" value="2"/>
</dbReference>
<keyword evidence="4" id="KW-1185">Reference proteome</keyword>
<dbReference type="Proteomes" id="UP000655225">
    <property type="component" value="Unassembled WGS sequence"/>
</dbReference>
<evidence type="ECO:0000256" key="1">
    <source>
        <dbReference type="SAM" id="SignalP"/>
    </source>
</evidence>
<dbReference type="PANTHER" id="PTHR31589:SF223">
    <property type="entry name" value="PROTEIN, PUTATIVE (DUF239)-RELATED"/>
    <property type="match status" value="1"/>
</dbReference>
<gene>
    <name evidence="3" type="ORF">HHK36_028776</name>
</gene>
<keyword evidence="1" id="KW-0732">Signal</keyword>
<feature type="domain" description="Neprosin PEP catalytic" evidence="2">
    <location>
        <begin position="241"/>
        <end position="403"/>
    </location>
</feature>
<evidence type="ECO:0000259" key="2">
    <source>
        <dbReference type="PROSITE" id="PS52045"/>
    </source>
</evidence>
<feature type="chain" id="PRO_5032409066" description="Neprosin PEP catalytic domain-containing protein" evidence="1">
    <location>
        <begin position="27"/>
        <end position="519"/>
    </location>
</feature>
<dbReference type="AlphaFoldDB" id="A0A835D0J4"/>
<dbReference type="OrthoDB" id="1858978at2759"/>
<feature type="domain" description="Neprosin PEP catalytic" evidence="2">
    <location>
        <begin position="1"/>
        <end position="228"/>
    </location>
</feature>
<protein>
    <recommendedName>
        <fullName evidence="2">Neprosin PEP catalytic domain-containing protein</fullName>
    </recommendedName>
</protein>
<accession>A0A835D0J4</accession>
<sequence length="519" mass="57009">MDSRVVSLVLLLACPLILSYINEVEGGRKLSRKEDMELEKQLKLLNKPAVMSIKYAVIGSDQEMADKYYGIGGVFNLYNPSVLGFQLSSAKVKIENKADIITAGWMDEDTGDWWLNFGTDNTPIGFWPKSIFTDLAGFGFFVGWGGEVVSLPDLPSPPMGSSLVNVDDPAYAAYYMQMIVVDQAHNVNPPNDTKMYEDNHAYYSVNDGGETGEYWGHYIMYGGPVRANVLSMDSRVVSLVLFVRALILSSNRVEGGRKLSRKEDMELERQLKLNKTAVMTIQDEISGNCWLNFGTDISVGFWPKHIFTDLASSSFFVGWGGEVASLPGLPSPPMGAGLVRVDDLAYAAYIRKIIIVNADRDSVDAFETKMYGDNHGHYSVNDVGENGDYWGHYLMYGGPSGIKQKVLALPSLPFIHLAGETLSGVRSPSFLSSGQRLHFRPPATSPVYRPASLRSSSTPIVTIRRLQLIVSLHRSPSPIVQIQIAGIPISGDFSSPAVIILPFLAKPSSGPLRHLQAPM</sequence>
<evidence type="ECO:0000313" key="3">
    <source>
        <dbReference type="EMBL" id="KAF8379342.1"/>
    </source>
</evidence>
<proteinExistence type="predicted"/>
<dbReference type="InterPro" id="IPR004314">
    <property type="entry name" value="Neprosin"/>
</dbReference>
<reference evidence="3 4" key="1">
    <citation type="submission" date="2020-04" db="EMBL/GenBank/DDBJ databases">
        <title>Plant Genome Project.</title>
        <authorList>
            <person name="Zhang R.-G."/>
        </authorList>
    </citation>
    <scope>NUCLEOTIDE SEQUENCE [LARGE SCALE GENOMIC DNA]</scope>
    <source>
        <strain evidence="3">YNK0</strain>
        <tissue evidence="3">Leaf</tissue>
    </source>
</reference>
<dbReference type="InterPro" id="IPR053168">
    <property type="entry name" value="Glutamic_endopeptidase"/>
</dbReference>
<dbReference type="PROSITE" id="PS52045">
    <property type="entry name" value="NEPROSIN_PEP_CD"/>
    <property type="match status" value="2"/>
</dbReference>
<comment type="caution">
    <text evidence="3">The sequence shown here is derived from an EMBL/GenBank/DDBJ whole genome shotgun (WGS) entry which is preliminary data.</text>
</comment>
<feature type="signal peptide" evidence="1">
    <location>
        <begin position="1"/>
        <end position="26"/>
    </location>
</feature>
<name>A0A835D0J4_TETSI</name>
<organism evidence="3 4">
    <name type="scientific">Tetracentron sinense</name>
    <name type="common">Spur-leaf</name>
    <dbReference type="NCBI Taxonomy" id="13715"/>
    <lineage>
        <taxon>Eukaryota</taxon>
        <taxon>Viridiplantae</taxon>
        <taxon>Streptophyta</taxon>
        <taxon>Embryophyta</taxon>
        <taxon>Tracheophyta</taxon>
        <taxon>Spermatophyta</taxon>
        <taxon>Magnoliopsida</taxon>
        <taxon>Trochodendrales</taxon>
        <taxon>Trochodendraceae</taxon>
        <taxon>Tetracentron</taxon>
    </lineage>
</organism>